<dbReference type="RefSeq" id="WP_091209754.1">
    <property type="nucleotide sequence ID" value="NZ_FOCL01000002.1"/>
</dbReference>
<gene>
    <name evidence="1" type="ORF">SAMN05192574_102513</name>
</gene>
<evidence type="ECO:0000313" key="1">
    <source>
        <dbReference type="EMBL" id="SEN12215.1"/>
    </source>
</evidence>
<proteinExistence type="predicted"/>
<sequence length="242" mass="30005">MDIHDLPYRLKSARRKKRLAKEAFDKKLIRLDKLQGKLLLQKDALPWVPLEKPYQKGWKRVFVLTAKEKRAPKAAFYEELLNKINFAVYHYDETFEVKKKRRMTYEYLNRPQFLQDFSPYNWRLNKMQLTDEEKALFERKDIWNEPYKYWTVRFVFTEPWRFELAIKPHFIYQVKLGDELLEQQIGEIDNRIRRDNLWPYINRIKRGNTYKYWKSIFFEQPKYINEFKNKPKYASKEAYLDY</sequence>
<protein>
    <submittedName>
        <fullName evidence="1">Uncharacterized protein</fullName>
    </submittedName>
</protein>
<dbReference type="OrthoDB" id="670236at2"/>
<dbReference type="EMBL" id="FOCL01000002">
    <property type="protein sequence ID" value="SEN12215.1"/>
    <property type="molecule type" value="Genomic_DNA"/>
</dbReference>
<name>A0A1H8DYF8_9SPHI</name>
<reference evidence="2" key="1">
    <citation type="submission" date="2016-10" db="EMBL/GenBank/DDBJ databases">
        <authorList>
            <person name="Varghese N."/>
            <person name="Submissions S."/>
        </authorList>
    </citation>
    <scope>NUCLEOTIDE SEQUENCE [LARGE SCALE GENOMIC DNA]</scope>
    <source>
        <strain evidence="2">Gh-48</strain>
    </source>
</reference>
<keyword evidence="2" id="KW-1185">Reference proteome</keyword>
<dbReference type="STRING" id="551995.SAMN05192574_102513"/>
<dbReference type="Proteomes" id="UP000198942">
    <property type="component" value="Unassembled WGS sequence"/>
</dbReference>
<accession>A0A1H8DYF8</accession>
<organism evidence="1 2">
    <name type="scientific">Mucilaginibacter gossypiicola</name>
    <dbReference type="NCBI Taxonomy" id="551995"/>
    <lineage>
        <taxon>Bacteria</taxon>
        <taxon>Pseudomonadati</taxon>
        <taxon>Bacteroidota</taxon>
        <taxon>Sphingobacteriia</taxon>
        <taxon>Sphingobacteriales</taxon>
        <taxon>Sphingobacteriaceae</taxon>
        <taxon>Mucilaginibacter</taxon>
    </lineage>
</organism>
<dbReference type="AlphaFoldDB" id="A0A1H8DYF8"/>
<evidence type="ECO:0000313" key="2">
    <source>
        <dbReference type="Proteomes" id="UP000198942"/>
    </source>
</evidence>